<dbReference type="InterPro" id="IPR025667">
    <property type="entry name" value="SprB_repeat"/>
</dbReference>
<reference evidence="4" key="1">
    <citation type="journal article" date="2019" name="Int. J. Syst. Evol. Microbiol.">
        <title>The Global Catalogue of Microorganisms (GCM) 10K type strain sequencing project: providing services to taxonomists for standard genome sequencing and annotation.</title>
        <authorList>
            <consortium name="The Broad Institute Genomics Platform"/>
            <consortium name="The Broad Institute Genome Sequencing Center for Infectious Disease"/>
            <person name="Wu L."/>
            <person name="Ma J."/>
        </authorList>
    </citation>
    <scope>NUCLEOTIDE SEQUENCE [LARGE SCALE GENOMIC DNA]</scope>
    <source>
        <strain evidence="4">KCTC 22671</strain>
    </source>
</reference>
<dbReference type="RefSeq" id="WP_379811841.1">
    <property type="nucleotide sequence ID" value="NZ_JBHUPC010000013.1"/>
</dbReference>
<dbReference type="Pfam" id="PF01345">
    <property type="entry name" value="DUF11"/>
    <property type="match status" value="1"/>
</dbReference>
<dbReference type="NCBIfam" id="TIGR04131">
    <property type="entry name" value="Bac_Flav_CTERM"/>
    <property type="match status" value="1"/>
</dbReference>
<evidence type="ECO:0000313" key="3">
    <source>
        <dbReference type="EMBL" id="MFD2892203.1"/>
    </source>
</evidence>
<evidence type="ECO:0000259" key="2">
    <source>
        <dbReference type="Pfam" id="PF01345"/>
    </source>
</evidence>
<dbReference type="InterPro" id="IPR047589">
    <property type="entry name" value="DUF11_rpt"/>
</dbReference>
<dbReference type="Pfam" id="PF13585">
    <property type="entry name" value="CHU_C"/>
    <property type="match status" value="1"/>
</dbReference>
<dbReference type="Gene3D" id="2.60.40.740">
    <property type="match status" value="1"/>
</dbReference>
<comment type="caution">
    <text evidence="3">The sequence shown here is derived from an EMBL/GenBank/DDBJ whole genome shotgun (WGS) entry which is preliminary data.</text>
</comment>
<dbReference type="Pfam" id="PF13573">
    <property type="entry name" value="SprB"/>
    <property type="match status" value="6"/>
</dbReference>
<evidence type="ECO:0000313" key="4">
    <source>
        <dbReference type="Proteomes" id="UP001597534"/>
    </source>
</evidence>
<dbReference type="InterPro" id="IPR001434">
    <property type="entry name" value="OmcB-like_DUF11"/>
</dbReference>
<accession>A0ABW5YMB6</accession>
<proteinExistence type="predicted"/>
<keyword evidence="1" id="KW-0732">Signal</keyword>
<feature type="domain" description="DUF11" evidence="2">
    <location>
        <begin position="375"/>
        <end position="466"/>
    </location>
</feature>
<sequence length="3269" mass="342222">MKQKATLKRLLMLVMLMTVWFSGQSQNYVPFGVQYNTTVKGDMLQIGNNVMNRDSGSNGPNVPYNGTDVNDNLNMQYIDIDSDATTFNSSSADLTIPSTNVGCYKIQYAMLYWAGVYNGDDVDDEVNRNKLNEVKFKVPGGAYVTLTGTLIYDSFPTSVSGSNRPGYAAYYDVTTILNGLTDANGTYTVANVQSGLGNRTSGGWSLFIVYEDPAASAKNITLFDGFSGIQGTNTMDIPMSGFTTIPVGPVRAKLAFAALEGDYGISGDRLRINGTDITIPTRPADNFFNSTINDINGAFTTRVPNSGNTLGYDSGVLNILNPGNTVIGNNQTSATVQLQTSGDAYVYFMNAFAIEVIQPQINLIKNVKDLADADIGNSTVNLGQEIYYELDFQNIGNDDAINFTITDVLPTNVTFLPADLVLPPGVTYTFDAATNTLVFTIPNSLVTEGGALYQIRIKVKVVESCEDIKDACSNEIQNLAYKTYSSLNSGNVVESQAPSASSIDTCMFLEPGTTNFIVDIDDCVFEEDIVLCGSNVTLTGSNGYTSYQWHNGSPPTAANAIPGATSQTFTAAVTGTFVLVETAPAPCLSIVETFNVVNFNSVTIPNPLIPHADTVVTCPNDGQDLCKFYLCGGEKRLIKTTSVNASIIIWEKLDESSCAAVTDTDCPNTNTSCTWNQVGSGVNYNAGNSGQYRMRVVYQNGCFRTFYFNVYKNEFTPTFTSTDIICTTNGTITINGVPAGYEFSIVSDAGPWQPSNVFNVSTAGVYTVYVKPIGDSVGACIYELENIQVLERQFDVDTTVTQPLCYDDKGSIRIQVNNVEPQYTYELYQGSTLVNAVGPINGNDYTFPNLNPGTYTVNVSTSDGCAYTETITIVNPPLLTLTGAVTIPLMCTDGEITAYPSGGTPPYTYTISGTAGFQAVPEFTITTPGTYTLTVTDNNNCTATTDVVIDQLTPPTYTVDVTNILCFGDASGQIVVNVSNTNGFILQYSIDNGTTYGSNPVFSNLTAGTYNVLVQYSLNGVVCTDTVQPVTITEPAQALSATAEVTELAGCGPNGEGKVHIINPQGGTAPYQYSFDNGVTYSSTNEAYLQPGSYTLYVQDANGCVYPMPITIDPAPLDPTITIAAPSYNCDGTATVSVAVDSNGSSFTYTYLMDGVANTNVPTNEFVNVACGNHTITIQYQSTGSFPLACTTQVEYPIYVDCNQEFTAQITSSSNVTCNGIADGQITIATQNFDATNGFYYSIDNGVTWVNALTSPVIITGLVANTYNVLVQYDLSATPCAFTFTQVITEPTPLVGNATLTSPATCITGGTITATASGGTPNYQFQLEDNLGNVLVAYQSNGVFSNLTAGDYIVVVRDALGCTDPIDAAITIATPTPPTATVDASSDLCYDGNNAATIVISASSGVAPYQYSINGGAYQSSNIFSGLTPGNYNITVVDAYGCSVAVPTVTIAPQLLATISLASNLNCTTSPDAVINGTVTGGTAPYTYQVAIDGGALSAPVSITGTTFTYTTPNPGSFQFTITDAIGCTYTNSAITVNPLPVLNAPVLAITNQILCNGDENGAISVSNSGGLPPYTTNVYNTTTGTDYGTQTSGLAAGDYIVTITDANACTATANITLTQPDPVTFDITKTDIQCGAAGTEPGAIDVINVSGGTQPYVYTLSNSEGYIASYATTTNEDHSFTILNFGVYIITVVDANGCTLVNDNIFIASPPNSLNIDLTIATTDCTAGGTAVVSLNPSVAGGPYYFAIYQGAPYPTYPSAAYQPADTAGGLSSTFTGLTPGVVYSFIVYDATTNCYFFEMASGPIPTLSTIISTITPNNVTCTGSDDGSVSFTISGYSGTSVTYQIYSGLSNTPVGSAATLTGLTGAPATVSNFGALPPGIYYVLFTENDGPYAMCTQTSDTFTILESPVLLSLTANVTKNDNCNVNAGQISVIGANGTAPYQYQLVPAGGTAPTQATWAGQTSSVFNVEGGDYDVYILDAYGCIQTVPVTLPTDTTPAITLAIDGTTTCNNNEGNFAMVITRDNTVGVAPFTYSIDGAAFNTYAEDASYSFVISGLNSGTHTVTVQDANGCTDTQTITIDPPLNGTATVTFAAAQNCGVSDGIITINAAGGTGNYSYSITPNTAPITLAGNVFSNVPAGSYVVTITDTTTNCTFDVNVTITAPQPPVFNSVVNDVTCNLGTDGVITINLTASNIDPIYTYEITAPIVVAPQTSNVFTGLAAGTYTVMVTSGRGCTTTADVVVNEAPAIVVPAPTVTEFACTSGNAMNNAIIVVNGVTGGSGTYINYEFIQGGVVLQSGNNNTYVESNTQGGTYTINVYDNNGCLGSTTAVINPFIAISLPSAAVTVTTPITCTNDEAITINVTTTGGTPASLNYTVTGLNGNPYNVTQTSPDFTGLTVGNYSVIVENPTTGCIAQTVHYVLNPNTFTISATVVNNVTCFGGTDGTVEFTFIDLDLTPTDDAGPFTYDIVDATGAIVASGTSPSAGPFSVGNLPSGIYEIQATLTASPFCPATIVFSIAQPSAALAISTSSTPITCVATSDDGSISAVGTNGWGAPYEYQLELGGSVVSAWSSTSTFTGLTAGTYTVSVRDNVGCVVSEDVTLTIPAPISATLSASTTSLPCLGDTSATITVTNVSGGQGSGYLFVLTNTVTGLSTAPQQSNVFANLGAGTYEVTITDSFTCTFTTTSVTITEPATNATGDLTMTSTPTCLVDAVITLTATGGTAPYQYSTSPSGPFAPLSGGSMSFNVTAGTYQYYITDANNCVVAASNQIIVEPVNPVVVTVDTANAFISCNGGTATVYASAEYGLGNYAYQLLPVTAGVVQTSPGIFENVPAGTYTVEVTSGDCEGTSVSFTITEPTPITYTATSTDLTCYDSVNGSITVVATGGTGLIQYSISSAPNESVNSGTFINLLPGDYTVYVQDQAGCTIPPIEFTILQPDPIELDGLNIQSEVCFGDGGTISFSVIGGTTTTTDSNGNPMNIGYTATDGTTTLSSLTGDFTFTGLPSGDNVFMISDANGCTLDFLQTLDPGVDVQEDFDINYNCIDNAPGNEVIISVNNSVPLSEFTFSLDGNTSQVSNIFTNVSPGAHTVTVEHQNGCVKELTFNIVSYTSPVLSLAETGLNQFTATTVGGAGGYQYYVDNVAMGSTNVFLINHTGTYVVMVEDANGCQDVQTIFMTFYDVEIPNYFTPDGDGNNDGWSPRYTDNYPNMVSYIFDRYGRKIMTLKPGQSWDGTYNNNLLPTGDYWYVVKLNGEDDTREFVGNFTLYR</sequence>
<protein>
    <submittedName>
        <fullName evidence="3">T9SS type B sorting domain-containing protein</fullName>
    </submittedName>
</protein>
<dbReference type="InterPro" id="IPR026341">
    <property type="entry name" value="T9SS_type_B"/>
</dbReference>
<feature type="chain" id="PRO_5047266817" evidence="1">
    <location>
        <begin position="26"/>
        <end position="3269"/>
    </location>
</feature>
<dbReference type="EMBL" id="JBHUPC010000013">
    <property type="protein sequence ID" value="MFD2892203.1"/>
    <property type="molecule type" value="Genomic_DNA"/>
</dbReference>
<evidence type="ECO:0000256" key="1">
    <source>
        <dbReference type="SAM" id="SignalP"/>
    </source>
</evidence>
<organism evidence="3 4">
    <name type="scientific">Flavobacterium chuncheonense</name>
    <dbReference type="NCBI Taxonomy" id="2026653"/>
    <lineage>
        <taxon>Bacteria</taxon>
        <taxon>Pseudomonadati</taxon>
        <taxon>Bacteroidota</taxon>
        <taxon>Flavobacteriia</taxon>
        <taxon>Flavobacteriales</taxon>
        <taxon>Flavobacteriaceae</taxon>
        <taxon>Flavobacterium</taxon>
    </lineage>
</organism>
<keyword evidence="4" id="KW-1185">Reference proteome</keyword>
<feature type="signal peptide" evidence="1">
    <location>
        <begin position="1"/>
        <end position="25"/>
    </location>
</feature>
<dbReference type="Proteomes" id="UP001597534">
    <property type="component" value="Unassembled WGS sequence"/>
</dbReference>
<gene>
    <name evidence="3" type="ORF">ACFS5J_09285</name>
</gene>
<name>A0ABW5YMB6_9FLAO</name>
<dbReference type="NCBIfam" id="TIGR01451">
    <property type="entry name" value="B_ant_repeat"/>
    <property type="match status" value="1"/>
</dbReference>